<evidence type="ECO:0000313" key="2">
    <source>
        <dbReference type="Proteomes" id="UP000789860"/>
    </source>
</evidence>
<comment type="caution">
    <text evidence="1">The sequence shown here is derived from an EMBL/GenBank/DDBJ whole genome shotgun (WGS) entry which is preliminary data.</text>
</comment>
<evidence type="ECO:0000313" key="1">
    <source>
        <dbReference type="EMBL" id="CAG8725298.1"/>
    </source>
</evidence>
<dbReference type="EMBL" id="CAJVPM010049554">
    <property type="protein sequence ID" value="CAG8725298.1"/>
    <property type="molecule type" value="Genomic_DNA"/>
</dbReference>
<accession>A0ACA9PUY6</accession>
<sequence length="51" mass="5984">NKLYHPIIEIANFLNPKITGYGLPNNFMTIISTFISKYYSYNSSIIWQQII</sequence>
<dbReference type="Proteomes" id="UP000789860">
    <property type="component" value="Unassembled WGS sequence"/>
</dbReference>
<reference evidence="1" key="1">
    <citation type="submission" date="2021-06" db="EMBL/GenBank/DDBJ databases">
        <authorList>
            <person name="Kallberg Y."/>
            <person name="Tangrot J."/>
            <person name="Rosling A."/>
        </authorList>
    </citation>
    <scope>NUCLEOTIDE SEQUENCE</scope>
    <source>
        <strain evidence="1">AU212A</strain>
    </source>
</reference>
<proteinExistence type="predicted"/>
<feature type="non-terminal residue" evidence="1">
    <location>
        <position position="1"/>
    </location>
</feature>
<keyword evidence="2" id="KW-1185">Reference proteome</keyword>
<protein>
    <submittedName>
        <fullName evidence="1">8978_t:CDS:1</fullName>
    </submittedName>
</protein>
<organism evidence="1 2">
    <name type="scientific">Scutellospora calospora</name>
    <dbReference type="NCBI Taxonomy" id="85575"/>
    <lineage>
        <taxon>Eukaryota</taxon>
        <taxon>Fungi</taxon>
        <taxon>Fungi incertae sedis</taxon>
        <taxon>Mucoromycota</taxon>
        <taxon>Glomeromycotina</taxon>
        <taxon>Glomeromycetes</taxon>
        <taxon>Diversisporales</taxon>
        <taxon>Gigasporaceae</taxon>
        <taxon>Scutellospora</taxon>
    </lineage>
</organism>
<gene>
    <name evidence="1" type="ORF">SCALOS_LOCUS11401</name>
</gene>
<name>A0ACA9PUY6_9GLOM</name>